<dbReference type="AlphaFoldDB" id="A0A8X6R362"/>
<name>A0A8X6R362_NEPPI</name>
<proteinExistence type="predicted"/>
<comment type="caution">
    <text evidence="1">The sequence shown here is derived from an EMBL/GenBank/DDBJ whole genome shotgun (WGS) entry which is preliminary data.</text>
</comment>
<evidence type="ECO:0000313" key="2">
    <source>
        <dbReference type="Proteomes" id="UP000887013"/>
    </source>
</evidence>
<reference evidence="1" key="1">
    <citation type="submission" date="2020-08" db="EMBL/GenBank/DDBJ databases">
        <title>Multicomponent nature underlies the extraordinary mechanical properties of spider dragline silk.</title>
        <authorList>
            <person name="Kono N."/>
            <person name="Nakamura H."/>
            <person name="Mori M."/>
            <person name="Yoshida Y."/>
            <person name="Ohtoshi R."/>
            <person name="Malay A.D."/>
            <person name="Moran D.A.P."/>
            <person name="Tomita M."/>
            <person name="Numata K."/>
            <person name="Arakawa K."/>
        </authorList>
    </citation>
    <scope>NUCLEOTIDE SEQUENCE</scope>
</reference>
<organism evidence="1 2">
    <name type="scientific">Nephila pilipes</name>
    <name type="common">Giant wood spider</name>
    <name type="synonym">Nephila maculata</name>
    <dbReference type="NCBI Taxonomy" id="299642"/>
    <lineage>
        <taxon>Eukaryota</taxon>
        <taxon>Metazoa</taxon>
        <taxon>Ecdysozoa</taxon>
        <taxon>Arthropoda</taxon>
        <taxon>Chelicerata</taxon>
        <taxon>Arachnida</taxon>
        <taxon>Araneae</taxon>
        <taxon>Araneomorphae</taxon>
        <taxon>Entelegynae</taxon>
        <taxon>Araneoidea</taxon>
        <taxon>Nephilidae</taxon>
        <taxon>Nephila</taxon>
    </lineage>
</organism>
<dbReference type="Proteomes" id="UP000887013">
    <property type="component" value="Unassembled WGS sequence"/>
</dbReference>
<keyword evidence="2" id="KW-1185">Reference proteome</keyword>
<evidence type="ECO:0000313" key="1">
    <source>
        <dbReference type="EMBL" id="GFU53882.1"/>
    </source>
</evidence>
<accession>A0A8X6R362</accession>
<dbReference type="EMBL" id="BMAW01038946">
    <property type="protein sequence ID" value="GFU53882.1"/>
    <property type="molecule type" value="Genomic_DNA"/>
</dbReference>
<gene>
    <name evidence="1" type="ORF">NPIL_351611</name>
</gene>
<protein>
    <submittedName>
        <fullName evidence="1">Uncharacterized protein</fullName>
    </submittedName>
</protein>
<sequence length="93" mass="10720">MADYTNQEYPDIYFMHGRVDCKGCLVQPIESNMRGGGVRTILPRIIDYYGRRVLTFSTARYRENAQCTHSSNVKKCAALVYHFPVLKYMSSCI</sequence>